<keyword evidence="1" id="KW-1133">Transmembrane helix</keyword>
<dbReference type="Proteomes" id="UP000284644">
    <property type="component" value="Unassembled WGS sequence"/>
</dbReference>
<dbReference type="RefSeq" id="WP_118045676.1">
    <property type="nucleotide sequence ID" value="NZ_QSJW01000008.1"/>
</dbReference>
<feature type="transmembrane region" description="Helical" evidence="1">
    <location>
        <begin position="70"/>
        <end position="92"/>
    </location>
</feature>
<evidence type="ECO:0000256" key="1">
    <source>
        <dbReference type="SAM" id="Phobius"/>
    </source>
</evidence>
<evidence type="ECO:0000313" key="3">
    <source>
        <dbReference type="Proteomes" id="UP000284644"/>
    </source>
</evidence>
<gene>
    <name evidence="2" type="ORF">DW767_13510</name>
</gene>
<accession>A0A414I612</accession>
<name>A0A414I612_9FIRM</name>
<sequence>MSKIIKTYIPSLSIAFTFIIILATVYNIICGNTKDDFIYFIIQVVFYLIIAALVDWLIGMVNFKRYFSHLLTETIVLYPFTIGIAVWGKWFRATISNIVIYSLIYILAMITIHFYSYYISKQQADEINKILGKKRENSNG</sequence>
<evidence type="ECO:0000313" key="2">
    <source>
        <dbReference type="EMBL" id="RHE10925.1"/>
    </source>
</evidence>
<dbReference type="AlphaFoldDB" id="A0A414I612"/>
<comment type="caution">
    <text evidence="2">The sequence shown here is derived from an EMBL/GenBank/DDBJ whole genome shotgun (WGS) entry which is preliminary data.</text>
</comment>
<protein>
    <recommendedName>
        <fullName evidence="4">DUF3021 domain-containing protein</fullName>
    </recommendedName>
</protein>
<keyword evidence="1" id="KW-0812">Transmembrane</keyword>
<feature type="transmembrane region" description="Helical" evidence="1">
    <location>
        <begin position="38"/>
        <end position="58"/>
    </location>
</feature>
<feature type="transmembrane region" description="Helical" evidence="1">
    <location>
        <begin position="98"/>
        <end position="119"/>
    </location>
</feature>
<organism evidence="2 3">
    <name type="scientific">Blautia obeum</name>
    <dbReference type="NCBI Taxonomy" id="40520"/>
    <lineage>
        <taxon>Bacteria</taxon>
        <taxon>Bacillati</taxon>
        <taxon>Bacillota</taxon>
        <taxon>Clostridia</taxon>
        <taxon>Lachnospirales</taxon>
        <taxon>Lachnospiraceae</taxon>
        <taxon>Blautia</taxon>
    </lineage>
</organism>
<reference evidence="2 3" key="1">
    <citation type="submission" date="2018-08" db="EMBL/GenBank/DDBJ databases">
        <title>A genome reference for cultivated species of the human gut microbiota.</title>
        <authorList>
            <person name="Zou Y."/>
            <person name="Xue W."/>
            <person name="Luo G."/>
        </authorList>
    </citation>
    <scope>NUCLEOTIDE SEQUENCE [LARGE SCALE GENOMIC DNA]</scope>
    <source>
        <strain evidence="2 3">AM29-25AC</strain>
    </source>
</reference>
<dbReference type="EMBL" id="QSJW01000008">
    <property type="protein sequence ID" value="RHE10925.1"/>
    <property type="molecule type" value="Genomic_DNA"/>
</dbReference>
<proteinExistence type="predicted"/>
<keyword evidence="1" id="KW-0472">Membrane</keyword>
<feature type="transmembrane region" description="Helical" evidence="1">
    <location>
        <begin position="7"/>
        <end position="26"/>
    </location>
</feature>
<evidence type="ECO:0008006" key="4">
    <source>
        <dbReference type="Google" id="ProtNLM"/>
    </source>
</evidence>